<sequence>MDDVFFGHDDFDYMLATLETILKRASKDNLRFSPEKTFLFMATATIGGAIVSSDGVSPDPEKVAAIVSWPRPRTARDVLSFVNTAAVFRSCLPNFAEVAKPLYDLTKDLGEVDNRRGGKKRALDAKDIEAAWGAEEEKSFARLKTALTTFPIVVGPTYDGRAFHVACDASVNGFGAHLYQLKDDGKTMGTIAYASRGTSDAEKTKHSSELEMICAKWALDKFDKYTYGMRITLHTDCQSVRDLLRGDHSIGNRAAWKEAIAGGRLIDFVHRAGKLNAVADGLSRNGTAEGGETRVGWETEKGLRNGYVDFQKLSVDQSDKLLTSFADDAHEDIVRWLFKKDVDRIDAEQRDDVARRSNSYWVDDDGLHRTVVGYGGVKVIPTVCGPDVAMKEHESNGHLGRDLCLNALRKTHYWTSMRKDVDSSLAECPRCVRFGTRLQRLLLKPVMRYSPFSLVAMDFVSMPVGHNGLNQLLVAVDCFTRYVMVWTYKGAPTGAMVIKALEEMRSKFITPAEIITDNGSAFNCNAVLDWGKANKCEISFATPYSHVGLVENANHLVLERLRRLANADIHHVPATDPPSVPKKWPQLVQESVRCLNERNLEYMGGFSPKDLLFGPRQEGQERGTVDPGRRILLLDACRSDASASFVREQLARKGRTKEWNAYHPSIGDTVLAYDPTGDRSFDTSYKLKAKWQGPFVVCELGRRSARLKTLEGRPRAGWISWNMLKEWKTGREGGRHVGRDDEAERRAQQHDNNPDDSGDDTDTDDN</sequence>
<feature type="compositionally biased region" description="Basic and acidic residues" evidence="3">
    <location>
        <begin position="730"/>
        <end position="753"/>
    </location>
</feature>
<dbReference type="CDD" id="cd09274">
    <property type="entry name" value="RNase_HI_RT_Ty3"/>
    <property type="match status" value="1"/>
</dbReference>
<dbReference type="GO" id="GO:0003824">
    <property type="term" value="F:catalytic activity"/>
    <property type="evidence" value="ECO:0007669"/>
    <property type="project" value="UniProtKB-KW"/>
</dbReference>
<dbReference type="GO" id="GO:0005634">
    <property type="term" value="C:nucleus"/>
    <property type="evidence" value="ECO:0007669"/>
    <property type="project" value="UniProtKB-ARBA"/>
</dbReference>
<feature type="domain" description="Integrase catalytic" evidence="4">
    <location>
        <begin position="447"/>
        <end position="616"/>
    </location>
</feature>
<dbReference type="InterPro" id="IPR041588">
    <property type="entry name" value="Integrase_H2C2"/>
</dbReference>
<feature type="region of interest" description="Disordered" evidence="3">
    <location>
        <begin position="730"/>
        <end position="766"/>
    </location>
</feature>
<accession>A0A8K0NNL6</accession>
<evidence type="ECO:0000259" key="4">
    <source>
        <dbReference type="PROSITE" id="PS50994"/>
    </source>
</evidence>
<dbReference type="SUPFAM" id="SSF53098">
    <property type="entry name" value="Ribonuclease H-like"/>
    <property type="match status" value="1"/>
</dbReference>
<dbReference type="InterPro" id="IPR043502">
    <property type="entry name" value="DNA/RNA_pol_sf"/>
</dbReference>
<keyword evidence="2" id="KW-0511">Multifunctional enzyme</keyword>
<dbReference type="GO" id="GO:0003723">
    <property type="term" value="F:RNA binding"/>
    <property type="evidence" value="ECO:0007669"/>
    <property type="project" value="UniProtKB-KW"/>
</dbReference>
<evidence type="ECO:0000313" key="6">
    <source>
        <dbReference type="Proteomes" id="UP000812966"/>
    </source>
</evidence>
<feature type="compositionally biased region" description="Acidic residues" evidence="3">
    <location>
        <begin position="754"/>
        <end position="766"/>
    </location>
</feature>
<evidence type="ECO:0000256" key="2">
    <source>
        <dbReference type="ARBA" id="ARBA00023268"/>
    </source>
</evidence>
<dbReference type="Proteomes" id="UP000812966">
    <property type="component" value="Unassembled WGS sequence"/>
</dbReference>
<dbReference type="AlphaFoldDB" id="A0A8K0NNL6"/>
<proteinExistence type="predicted"/>
<dbReference type="InterPro" id="IPR043128">
    <property type="entry name" value="Rev_trsase/Diguanyl_cyclase"/>
</dbReference>
<dbReference type="InterPro" id="IPR036397">
    <property type="entry name" value="RNaseH_sf"/>
</dbReference>
<dbReference type="PANTHER" id="PTHR37984">
    <property type="entry name" value="PROTEIN CBG26694"/>
    <property type="match status" value="1"/>
</dbReference>
<dbReference type="Pfam" id="PF17921">
    <property type="entry name" value="Integrase_H2C2"/>
    <property type="match status" value="1"/>
</dbReference>
<dbReference type="GO" id="GO:0015074">
    <property type="term" value="P:DNA integration"/>
    <property type="evidence" value="ECO:0007669"/>
    <property type="project" value="InterPro"/>
</dbReference>
<dbReference type="Pfam" id="PF17919">
    <property type="entry name" value="RT_RNaseH_2"/>
    <property type="match status" value="1"/>
</dbReference>
<evidence type="ECO:0000256" key="1">
    <source>
        <dbReference type="ARBA" id="ARBA00022884"/>
    </source>
</evidence>
<dbReference type="InterPro" id="IPR041577">
    <property type="entry name" value="RT_RNaseH_2"/>
</dbReference>
<reference evidence="5" key="1">
    <citation type="submission" date="2020-04" db="EMBL/GenBank/DDBJ databases">
        <title>Analysis of mating type loci in Filobasidium floriforme.</title>
        <authorList>
            <person name="Nowrousian M."/>
        </authorList>
    </citation>
    <scope>NUCLEOTIDE SEQUENCE</scope>
    <source>
        <strain evidence="5">CBS 6242</strain>
    </source>
</reference>
<comment type="caution">
    <text evidence="5">The sequence shown here is derived from an EMBL/GenBank/DDBJ whole genome shotgun (WGS) entry which is preliminary data.</text>
</comment>
<dbReference type="Gene3D" id="3.30.70.270">
    <property type="match status" value="1"/>
</dbReference>
<name>A0A8K0NNL6_9TREE</name>
<keyword evidence="6" id="KW-1185">Reference proteome</keyword>
<protein>
    <recommendedName>
        <fullName evidence="4">Integrase catalytic domain-containing protein</fullName>
    </recommendedName>
</protein>
<dbReference type="PANTHER" id="PTHR37984:SF5">
    <property type="entry name" value="PROTEIN NYNRIN-LIKE"/>
    <property type="match status" value="1"/>
</dbReference>
<organism evidence="5 6">
    <name type="scientific">Filobasidium floriforme</name>
    <dbReference type="NCBI Taxonomy" id="5210"/>
    <lineage>
        <taxon>Eukaryota</taxon>
        <taxon>Fungi</taxon>
        <taxon>Dikarya</taxon>
        <taxon>Basidiomycota</taxon>
        <taxon>Agaricomycotina</taxon>
        <taxon>Tremellomycetes</taxon>
        <taxon>Filobasidiales</taxon>
        <taxon>Filobasidiaceae</taxon>
        <taxon>Filobasidium</taxon>
    </lineage>
</organism>
<evidence type="ECO:0000313" key="5">
    <source>
        <dbReference type="EMBL" id="KAG7529021.1"/>
    </source>
</evidence>
<dbReference type="InterPro" id="IPR012337">
    <property type="entry name" value="RNaseH-like_sf"/>
</dbReference>
<dbReference type="Gene3D" id="1.10.340.70">
    <property type="match status" value="1"/>
</dbReference>
<dbReference type="Gene3D" id="3.30.420.10">
    <property type="entry name" value="Ribonuclease H-like superfamily/Ribonuclease H"/>
    <property type="match status" value="1"/>
</dbReference>
<gene>
    <name evidence="5" type="ORF">FFLO_05814</name>
</gene>
<dbReference type="InterPro" id="IPR001584">
    <property type="entry name" value="Integrase_cat-core"/>
</dbReference>
<dbReference type="InterPro" id="IPR050951">
    <property type="entry name" value="Retrovirus_Pol_polyprotein"/>
</dbReference>
<dbReference type="Pfam" id="PF00665">
    <property type="entry name" value="rve"/>
    <property type="match status" value="1"/>
</dbReference>
<dbReference type="SUPFAM" id="SSF56672">
    <property type="entry name" value="DNA/RNA polymerases"/>
    <property type="match status" value="1"/>
</dbReference>
<evidence type="ECO:0000256" key="3">
    <source>
        <dbReference type="SAM" id="MobiDB-lite"/>
    </source>
</evidence>
<dbReference type="EMBL" id="JABELV010000159">
    <property type="protein sequence ID" value="KAG7529021.1"/>
    <property type="molecule type" value="Genomic_DNA"/>
</dbReference>
<keyword evidence="1" id="KW-0694">RNA-binding</keyword>
<dbReference type="PROSITE" id="PS50994">
    <property type="entry name" value="INTEGRASE"/>
    <property type="match status" value="1"/>
</dbReference>